<proteinExistence type="predicted"/>
<organism evidence="1 2">
    <name type="scientific">Lysinibacillus irui</name>
    <dbReference type="NCBI Taxonomy" id="2998077"/>
    <lineage>
        <taxon>Bacteria</taxon>
        <taxon>Bacillati</taxon>
        <taxon>Bacillota</taxon>
        <taxon>Bacilli</taxon>
        <taxon>Bacillales</taxon>
        <taxon>Bacillaceae</taxon>
        <taxon>Lysinibacillus</taxon>
    </lineage>
</organism>
<dbReference type="Proteomes" id="UP001289615">
    <property type="component" value="Unassembled WGS sequence"/>
</dbReference>
<reference evidence="1 2" key="1">
    <citation type="submission" date="2023-12" db="EMBL/GenBank/DDBJ databases">
        <title>Genome comparison identifies genes involved in endophytic behavior of Lysinibacillus irui and provides insights into its role as a plant-growth promoting bacterium.</title>
        <authorList>
            <person name="Hilario S."/>
            <person name="Matos I."/>
            <person name="Goncalves M.F.M."/>
            <person name="Pardo C.A."/>
            <person name="Santos M.J."/>
        </authorList>
    </citation>
    <scope>NUCLEOTIDE SEQUENCE [LARGE SCALE GENOMIC DNA]</scope>
    <source>
        <strain evidence="1 2">B3</strain>
    </source>
</reference>
<sequence length="60" mass="7220">MNTFMWNTPEKLRALLCEIVSWESRTLTKGENEFAYKLKDKLLTLPYYKNHPDYIELHDA</sequence>
<gene>
    <name evidence="1" type="ORF">U6C28_00005</name>
</gene>
<evidence type="ECO:0000313" key="2">
    <source>
        <dbReference type="Proteomes" id="UP001289615"/>
    </source>
</evidence>
<dbReference type="EMBL" id="JAXUIA010000001">
    <property type="protein sequence ID" value="MEA0974657.1"/>
    <property type="molecule type" value="Genomic_DNA"/>
</dbReference>
<keyword evidence="2" id="KW-1185">Reference proteome</keyword>
<feature type="non-terminal residue" evidence="1">
    <location>
        <position position="60"/>
    </location>
</feature>
<evidence type="ECO:0000313" key="1">
    <source>
        <dbReference type="EMBL" id="MEA0974657.1"/>
    </source>
</evidence>
<name>A0ABU5NF54_9BACI</name>
<comment type="caution">
    <text evidence="1">The sequence shown here is derived from an EMBL/GenBank/DDBJ whole genome shotgun (WGS) entry which is preliminary data.</text>
</comment>
<protein>
    <submittedName>
        <fullName evidence="1">Amino acid degradation protein</fullName>
    </submittedName>
</protein>
<accession>A0ABU5NF54</accession>